<dbReference type="PANTHER" id="PTHR46060">
    <property type="entry name" value="MARINER MOS1 TRANSPOSASE-LIKE PROTEIN"/>
    <property type="match status" value="1"/>
</dbReference>
<organism evidence="1 2">
    <name type="scientific">Aromia moschata</name>
    <dbReference type="NCBI Taxonomy" id="1265417"/>
    <lineage>
        <taxon>Eukaryota</taxon>
        <taxon>Metazoa</taxon>
        <taxon>Ecdysozoa</taxon>
        <taxon>Arthropoda</taxon>
        <taxon>Hexapoda</taxon>
        <taxon>Insecta</taxon>
        <taxon>Pterygota</taxon>
        <taxon>Neoptera</taxon>
        <taxon>Endopterygota</taxon>
        <taxon>Coleoptera</taxon>
        <taxon>Polyphaga</taxon>
        <taxon>Cucujiformia</taxon>
        <taxon>Chrysomeloidea</taxon>
        <taxon>Cerambycidae</taxon>
        <taxon>Cerambycinae</taxon>
        <taxon>Callichromatini</taxon>
        <taxon>Aromia</taxon>
    </lineage>
</organism>
<dbReference type="InterPro" id="IPR052709">
    <property type="entry name" value="Transposase-MT_Hybrid"/>
</dbReference>
<keyword evidence="2" id="KW-1185">Reference proteome</keyword>
<evidence type="ECO:0000313" key="2">
    <source>
        <dbReference type="Proteomes" id="UP001162162"/>
    </source>
</evidence>
<comment type="caution">
    <text evidence="1">The sequence shown here is derived from an EMBL/GenBank/DDBJ whole genome shotgun (WGS) entry which is preliminary data.</text>
</comment>
<protein>
    <submittedName>
        <fullName evidence="1">Uncharacterized protein</fullName>
    </submittedName>
</protein>
<proteinExistence type="predicted"/>
<accession>A0AAV8ZH00</accession>
<sequence>MPLCHPYFVVPVDGDSAIASLTKRALPRSGRPSTSTTADNIDKIRTLVLENRYMSVREFAQECDISTTSAHGSLSDILHMKRVAARLVPKD</sequence>
<dbReference type="Proteomes" id="UP001162162">
    <property type="component" value="Unassembled WGS sequence"/>
</dbReference>
<evidence type="ECO:0000313" key="1">
    <source>
        <dbReference type="EMBL" id="KAJ8962732.1"/>
    </source>
</evidence>
<dbReference type="EMBL" id="JAPWTK010000002">
    <property type="protein sequence ID" value="KAJ8962732.1"/>
    <property type="molecule type" value="Genomic_DNA"/>
</dbReference>
<dbReference type="PANTHER" id="PTHR46060:SF1">
    <property type="entry name" value="MARINER MOS1 TRANSPOSASE-LIKE PROTEIN"/>
    <property type="match status" value="1"/>
</dbReference>
<dbReference type="AlphaFoldDB" id="A0AAV8ZH00"/>
<name>A0AAV8ZH00_9CUCU</name>
<reference evidence="1" key="1">
    <citation type="journal article" date="2023" name="Insect Mol. Biol.">
        <title>Genome sequencing provides insights into the evolution of gene families encoding plant cell wall-degrading enzymes in longhorned beetles.</title>
        <authorList>
            <person name="Shin N.R."/>
            <person name="Okamura Y."/>
            <person name="Kirsch R."/>
            <person name="Pauchet Y."/>
        </authorList>
    </citation>
    <scope>NUCLEOTIDE SEQUENCE</scope>
    <source>
        <strain evidence="1">AMC_N1</strain>
    </source>
</reference>
<gene>
    <name evidence="1" type="ORF">NQ318_001130</name>
</gene>